<dbReference type="InterPro" id="IPR036236">
    <property type="entry name" value="Znf_C2H2_sf"/>
</dbReference>
<keyword evidence="6" id="KW-0238">DNA-binding</keyword>
<evidence type="ECO:0000259" key="9">
    <source>
        <dbReference type="PROSITE" id="PS50157"/>
    </source>
</evidence>
<comment type="subcellular location">
    <subcellularLocation>
        <location evidence="1">Nucleus</location>
    </subcellularLocation>
</comment>
<dbReference type="SMART" id="SM00355">
    <property type="entry name" value="ZnF_C2H2"/>
    <property type="match status" value="4"/>
</dbReference>
<keyword evidence="3" id="KW-0677">Repeat</keyword>
<dbReference type="InterPro" id="IPR013087">
    <property type="entry name" value="Znf_C2H2_type"/>
</dbReference>
<protein>
    <recommendedName>
        <fullName evidence="9">C2H2-type domain-containing protein</fullName>
    </recommendedName>
</protein>
<evidence type="ECO:0000256" key="2">
    <source>
        <dbReference type="ARBA" id="ARBA00022723"/>
    </source>
</evidence>
<evidence type="ECO:0000313" key="10">
    <source>
        <dbReference type="EMBL" id="KYM93979.1"/>
    </source>
</evidence>
<dbReference type="GO" id="GO:0006357">
    <property type="term" value="P:regulation of transcription by RNA polymerase II"/>
    <property type="evidence" value="ECO:0007669"/>
    <property type="project" value="TreeGrafter"/>
</dbReference>
<feature type="domain" description="C2H2-type" evidence="9">
    <location>
        <begin position="1"/>
        <end position="24"/>
    </location>
</feature>
<dbReference type="PANTHER" id="PTHR24404:SF114">
    <property type="entry name" value="KLUMPFUSS, ISOFORM B-RELATED"/>
    <property type="match status" value="1"/>
</dbReference>
<evidence type="ECO:0000313" key="11">
    <source>
        <dbReference type="Proteomes" id="UP000078542"/>
    </source>
</evidence>
<dbReference type="Pfam" id="PF00096">
    <property type="entry name" value="zf-C2H2"/>
    <property type="match status" value="3"/>
</dbReference>
<gene>
    <name evidence="10" type="ORF">ALC62_15424</name>
</gene>
<keyword evidence="7" id="KW-0539">Nucleus</keyword>
<dbReference type="EMBL" id="KQ978438">
    <property type="protein sequence ID" value="KYM93979.1"/>
    <property type="molecule type" value="Genomic_DNA"/>
</dbReference>
<dbReference type="GO" id="GO:0008270">
    <property type="term" value="F:zinc ion binding"/>
    <property type="evidence" value="ECO:0007669"/>
    <property type="project" value="UniProtKB-KW"/>
</dbReference>
<reference evidence="10 11" key="1">
    <citation type="submission" date="2016-03" db="EMBL/GenBank/DDBJ databases">
        <title>Cyphomyrmex costatus WGS genome.</title>
        <authorList>
            <person name="Nygaard S."/>
            <person name="Hu H."/>
            <person name="Boomsma J."/>
            <person name="Zhang G."/>
        </authorList>
    </citation>
    <scope>NUCLEOTIDE SEQUENCE [LARGE SCALE GENOMIC DNA]</scope>
    <source>
        <strain evidence="10">MS0001</strain>
        <tissue evidence="10">Whole body</tissue>
    </source>
</reference>
<dbReference type="AlphaFoldDB" id="A0A151I727"/>
<dbReference type="Gene3D" id="3.30.160.60">
    <property type="entry name" value="Classic Zinc Finger"/>
    <property type="match status" value="4"/>
</dbReference>
<dbReference type="InterPro" id="IPR050589">
    <property type="entry name" value="Ikaros_C2H2-ZF"/>
</dbReference>
<accession>A0A151I727</accession>
<dbReference type="SUPFAM" id="SSF57667">
    <property type="entry name" value="beta-beta-alpha zinc fingers"/>
    <property type="match status" value="3"/>
</dbReference>
<evidence type="ECO:0000256" key="4">
    <source>
        <dbReference type="ARBA" id="ARBA00022771"/>
    </source>
</evidence>
<sequence>MCGKEFNRKSTLIRHEKFHNGEKSFECKCCRKTFGQILHLRKHMIIRKHYNDEKDLYTGGTSYKCGTCKKEFKNKSHLRLHESTHKSEKSTYHCVSYKCEICNKEFKYKYQMNRHKSTHKDEKPYHCEFCGQMLR</sequence>
<evidence type="ECO:0000256" key="5">
    <source>
        <dbReference type="ARBA" id="ARBA00022833"/>
    </source>
</evidence>
<feature type="domain" description="C2H2-type" evidence="9">
    <location>
        <begin position="97"/>
        <end position="124"/>
    </location>
</feature>
<evidence type="ECO:0000256" key="3">
    <source>
        <dbReference type="ARBA" id="ARBA00022737"/>
    </source>
</evidence>
<evidence type="ECO:0000256" key="7">
    <source>
        <dbReference type="ARBA" id="ARBA00023242"/>
    </source>
</evidence>
<evidence type="ECO:0000256" key="1">
    <source>
        <dbReference type="ARBA" id="ARBA00004123"/>
    </source>
</evidence>
<proteinExistence type="predicted"/>
<dbReference type="PROSITE" id="PS00028">
    <property type="entry name" value="ZINC_FINGER_C2H2_1"/>
    <property type="match status" value="3"/>
</dbReference>
<feature type="domain" description="C2H2-type" evidence="9">
    <location>
        <begin position="25"/>
        <end position="54"/>
    </location>
</feature>
<keyword evidence="4 8" id="KW-0863">Zinc-finger</keyword>
<dbReference type="GO" id="GO:0003700">
    <property type="term" value="F:DNA-binding transcription factor activity"/>
    <property type="evidence" value="ECO:0007669"/>
    <property type="project" value="TreeGrafter"/>
</dbReference>
<keyword evidence="11" id="KW-1185">Reference proteome</keyword>
<dbReference type="GO" id="GO:0000978">
    <property type="term" value="F:RNA polymerase II cis-regulatory region sequence-specific DNA binding"/>
    <property type="evidence" value="ECO:0007669"/>
    <property type="project" value="TreeGrafter"/>
</dbReference>
<name>A0A151I727_9HYME</name>
<organism evidence="10 11">
    <name type="scientific">Cyphomyrmex costatus</name>
    <dbReference type="NCBI Taxonomy" id="456900"/>
    <lineage>
        <taxon>Eukaryota</taxon>
        <taxon>Metazoa</taxon>
        <taxon>Ecdysozoa</taxon>
        <taxon>Arthropoda</taxon>
        <taxon>Hexapoda</taxon>
        <taxon>Insecta</taxon>
        <taxon>Pterygota</taxon>
        <taxon>Neoptera</taxon>
        <taxon>Endopterygota</taxon>
        <taxon>Hymenoptera</taxon>
        <taxon>Apocrita</taxon>
        <taxon>Aculeata</taxon>
        <taxon>Formicoidea</taxon>
        <taxon>Formicidae</taxon>
        <taxon>Myrmicinae</taxon>
        <taxon>Cyphomyrmex</taxon>
    </lineage>
</organism>
<feature type="domain" description="C2H2-type" evidence="9">
    <location>
        <begin position="63"/>
        <end position="90"/>
    </location>
</feature>
<dbReference type="PANTHER" id="PTHR24404">
    <property type="entry name" value="ZINC FINGER PROTEIN"/>
    <property type="match status" value="1"/>
</dbReference>
<evidence type="ECO:0000256" key="6">
    <source>
        <dbReference type="ARBA" id="ARBA00023125"/>
    </source>
</evidence>
<dbReference type="STRING" id="456900.A0A151I727"/>
<dbReference type="GO" id="GO:0005634">
    <property type="term" value="C:nucleus"/>
    <property type="evidence" value="ECO:0007669"/>
    <property type="project" value="UniProtKB-SubCell"/>
</dbReference>
<keyword evidence="2" id="KW-0479">Metal-binding</keyword>
<dbReference type="PROSITE" id="PS50157">
    <property type="entry name" value="ZINC_FINGER_C2H2_2"/>
    <property type="match status" value="4"/>
</dbReference>
<dbReference type="Proteomes" id="UP000078542">
    <property type="component" value="Unassembled WGS sequence"/>
</dbReference>
<keyword evidence="5" id="KW-0862">Zinc</keyword>
<evidence type="ECO:0000256" key="8">
    <source>
        <dbReference type="PROSITE-ProRule" id="PRU00042"/>
    </source>
</evidence>